<reference evidence="3" key="1">
    <citation type="journal article" date="2014" name="Proc. Natl. Acad. Sci. U.S.A.">
        <title>Extensive sampling of basidiomycete genomes demonstrates inadequacy of the white-rot/brown-rot paradigm for wood decay fungi.</title>
        <authorList>
            <person name="Riley R."/>
            <person name="Salamov A.A."/>
            <person name="Brown D.W."/>
            <person name="Nagy L.G."/>
            <person name="Floudas D."/>
            <person name="Held B.W."/>
            <person name="Levasseur A."/>
            <person name="Lombard V."/>
            <person name="Morin E."/>
            <person name="Otillar R."/>
            <person name="Lindquist E.A."/>
            <person name="Sun H."/>
            <person name="LaButti K.M."/>
            <person name="Schmutz J."/>
            <person name="Jabbour D."/>
            <person name="Luo H."/>
            <person name="Baker S.E."/>
            <person name="Pisabarro A.G."/>
            <person name="Walton J.D."/>
            <person name="Blanchette R.A."/>
            <person name="Henrissat B."/>
            <person name="Martin F."/>
            <person name="Cullen D."/>
            <person name="Hibbett D.S."/>
            <person name="Grigoriev I.V."/>
        </authorList>
    </citation>
    <scope>NUCLEOTIDE SEQUENCE [LARGE SCALE GENOMIC DNA]</scope>
    <source>
        <strain evidence="3">MUCL 33604</strain>
    </source>
</reference>
<sequence length="54" mass="6285">MLQRKIDGQDRHVHLKHPNNSRDGFSDLTVRDGCENSQEVISKYVSPQTIIHQR</sequence>
<dbReference type="HOGENOM" id="CLU_3050630_0_0_1"/>
<organism evidence="2 3">
    <name type="scientific">Jaapia argillacea MUCL 33604</name>
    <dbReference type="NCBI Taxonomy" id="933084"/>
    <lineage>
        <taxon>Eukaryota</taxon>
        <taxon>Fungi</taxon>
        <taxon>Dikarya</taxon>
        <taxon>Basidiomycota</taxon>
        <taxon>Agaricomycotina</taxon>
        <taxon>Agaricomycetes</taxon>
        <taxon>Agaricomycetidae</taxon>
        <taxon>Jaapiales</taxon>
        <taxon>Jaapiaceae</taxon>
        <taxon>Jaapia</taxon>
    </lineage>
</organism>
<dbReference type="Proteomes" id="UP000027265">
    <property type="component" value="Unassembled WGS sequence"/>
</dbReference>
<keyword evidence="3" id="KW-1185">Reference proteome</keyword>
<gene>
    <name evidence="2" type="ORF">JAAARDRAFT_39443</name>
</gene>
<feature type="region of interest" description="Disordered" evidence="1">
    <location>
        <begin position="1"/>
        <end position="27"/>
    </location>
</feature>
<proteinExistence type="predicted"/>
<dbReference type="EMBL" id="KL197734">
    <property type="protein sequence ID" value="KDQ53384.1"/>
    <property type="molecule type" value="Genomic_DNA"/>
</dbReference>
<accession>A0A067PF18</accession>
<dbReference type="InParanoid" id="A0A067PF18"/>
<name>A0A067PF18_9AGAM</name>
<evidence type="ECO:0000256" key="1">
    <source>
        <dbReference type="SAM" id="MobiDB-lite"/>
    </source>
</evidence>
<evidence type="ECO:0000313" key="2">
    <source>
        <dbReference type="EMBL" id="KDQ53384.1"/>
    </source>
</evidence>
<feature type="compositionally biased region" description="Basic and acidic residues" evidence="1">
    <location>
        <begin position="1"/>
        <end position="12"/>
    </location>
</feature>
<dbReference type="AlphaFoldDB" id="A0A067PF18"/>
<evidence type="ECO:0000313" key="3">
    <source>
        <dbReference type="Proteomes" id="UP000027265"/>
    </source>
</evidence>
<protein>
    <submittedName>
        <fullName evidence="2">Uncharacterized protein</fullName>
    </submittedName>
</protein>